<dbReference type="PANTHER" id="PTHR33221:SF9">
    <property type="entry name" value="RRF2 FAMILY PROTEIN"/>
    <property type="match status" value="1"/>
</dbReference>
<dbReference type="NCBIfam" id="TIGR00738">
    <property type="entry name" value="rrf2_super"/>
    <property type="match status" value="1"/>
</dbReference>
<keyword evidence="2" id="KW-1185">Reference proteome</keyword>
<dbReference type="InterPro" id="IPR036390">
    <property type="entry name" value="WH_DNA-bd_sf"/>
</dbReference>
<dbReference type="PANTHER" id="PTHR33221">
    <property type="entry name" value="WINGED HELIX-TURN-HELIX TRANSCRIPTIONAL REGULATOR, RRF2 FAMILY"/>
    <property type="match status" value="1"/>
</dbReference>
<dbReference type="PROSITE" id="PS51197">
    <property type="entry name" value="HTH_RRF2_2"/>
    <property type="match status" value="1"/>
</dbReference>
<evidence type="ECO:0000313" key="1">
    <source>
        <dbReference type="EMBL" id="ASQ30630.1"/>
    </source>
</evidence>
<proteinExistence type="predicted"/>
<evidence type="ECO:0000313" key="2">
    <source>
        <dbReference type="Proteomes" id="UP000201169"/>
    </source>
</evidence>
<dbReference type="GO" id="GO:0005829">
    <property type="term" value="C:cytosol"/>
    <property type="evidence" value="ECO:0007669"/>
    <property type="project" value="TreeGrafter"/>
</dbReference>
<dbReference type="InterPro" id="IPR036388">
    <property type="entry name" value="WH-like_DNA-bd_sf"/>
</dbReference>
<name>A0A222MY40_9BACT</name>
<dbReference type="RefSeq" id="WP_094325382.1">
    <property type="nucleotide sequence ID" value="NZ_CP022347.1"/>
</dbReference>
<gene>
    <name evidence="1" type="ORF">CAV_0972</name>
</gene>
<dbReference type="KEGG" id="cavi:CAV_0972"/>
<sequence>MLFTKASEYALLALIYIADKKEPQDVETMAEKLDISRSFLAKILQVLARDGLLISYKGAKGGFLLSKDAKEYTLEEIVNSAERKQVSVFECSRGVCPSNNVKCLMLPVLVDLQNKMNEYLSNITLFDVINKKS</sequence>
<protein>
    <submittedName>
        <fullName evidence="1">Transcriptional regulator, BadM/Rrf2 family</fullName>
    </submittedName>
</protein>
<dbReference type="AlphaFoldDB" id="A0A222MY40"/>
<dbReference type="OrthoDB" id="9800519at2"/>
<reference evidence="1 2" key="1">
    <citation type="submission" date="2017-07" db="EMBL/GenBank/DDBJ databases">
        <title>Analysis of two Campylobacter avium genomes and identification of a novel hippuricase gene.</title>
        <authorList>
            <person name="Miller W.G."/>
            <person name="Chapman M.H."/>
            <person name="Yee E."/>
            <person name="Revez J."/>
            <person name="Bono J.L."/>
            <person name="Rossi M."/>
        </authorList>
    </citation>
    <scope>NUCLEOTIDE SEQUENCE [LARGE SCALE GENOMIC DNA]</scope>
    <source>
        <strain evidence="1 2">LMG 24591</strain>
    </source>
</reference>
<dbReference type="GO" id="GO:0003700">
    <property type="term" value="F:DNA-binding transcription factor activity"/>
    <property type="evidence" value="ECO:0007669"/>
    <property type="project" value="TreeGrafter"/>
</dbReference>
<dbReference type="SUPFAM" id="SSF46785">
    <property type="entry name" value="Winged helix' DNA-binding domain"/>
    <property type="match status" value="1"/>
</dbReference>
<dbReference type="Pfam" id="PF02082">
    <property type="entry name" value="Rrf2"/>
    <property type="match status" value="1"/>
</dbReference>
<dbReference type="Proteomes" id="UP000201169">
    <property type="component" value="Chromosome"/>
</dbReference>
<dbReference type="Gene3D" id="1.10.10.10">
    <property type="entry name" value="Winged helix-like DNA-binding domain superfamily/Winged helix DNA-binding domain"/>
    <property type="match status" value="1"/>
</dbReference>
<dbReference type="PROSITE" id="PS01332">
    <property type="entry name" value="HTH_RRF2_1"/>
    <property type="match status" value="1"/>
</dbReference>
<dbReference type="InterPro" id="IPR000944">
    <property type="entry name" value="Tscrpt_reg_Rrf2"/>
</dbReference>
<accession>A0A222MY40</accession>
<dbReference type="InterPro" id="IPR030489">
    <property type="entry name" value="TR_Rrf2-type_CS"/>
</dbReference>
<dbReference type="EMBL" id="CP022347">
    <property type="protein sequence ID" value="ASQ30630.1"/>
    <property type="molecule type" value="Genomic_DNA"/>
</dbReference>
<organism evidence="1 2">
    <name type="scientific">Campylobacter avium LMG 24591</name>
    <dbReference type="NCBI Taxonomy" id="522484"/>
    <lineage>
        <taxon>Bacteria</taxon>
        <taxon>Pseudomonadati</taxon>
        <taxon>Campylobacterota</taxon>
        <taxon>Epsilonproteobacteria</taxon>
        <taxon>Campylobacterales</taxon>
        <taxon>Campylobacteraceae</taxon>
        <taxon>Campylobacter</taxon>
    </lineage>
</organism>